<sequence>MHSEAPQPPGDTGPVVLPLGELKRRALNRPAPLNGLGLLRGEHITVIAEVDLAHPARGRLAEQYEHCGAGVIAVPADTTAAALAEISLHAQAPLLWMEPVTTAYRLWHGRAYGAGMVRVPAALVPDVALVSLVERAESIGLAAVVEVRCSRDLLRALRADASVVLLRPPENATPEAARAALHELLPMVPDHLVRIAECGPGGRADLVACARLGVDAVLLESTLLTGDDPVATVSGLVSIGAHPALSRRREQPV</sequence>
<evidence type="ECO:0000256" key="6">
    <source>
        <dbReference type="ARBA" id="ARBA00022822"/>
    </source>
</evidence>
<keyword evidence="6" id="KW-0822">Tryptophan biosynthesis</keyword>
<dbReference type="GO" id="GO:0004425">
    <property type="term" value="F:indole-3-glycerol-phosphate synthase activity"/>
    <property type="evidence" value="ECO:0007669"/>
    <property type="project" value="UniProtKB-EC"/>
</dbReference>
<accession>A0A941ILF5</accession>
<evidence type="ECO:0000256" key="2">
    <source>
        <dbReference type="ARBA" id="ARBA00004696"/>
    </source>
</evidence>
<dbReference type="PANTHER" id="PTHR22854">
    <property type="entry name" value="TRYPTOPHAN BIOSYNTHESIS PROTEIN"/>
    <property type="match status" value="1"/>
</dbReference>
<dbReference type="Gene3D" id="3.20.20.70">
    <property type="entry name" value="Aldolase class I"/>
    <property type="match status" value="1"/>
</dbReference>
<dbReference type="EMBL" id="JAGSOG010000019">
    <property type="protein sequence ID" value="MBR7832950.1"/>
    <property type="molecule type" value="Genomic_DNA"/>
</dbReference>
<keyword evidence="11" id="KW-1185">Reference proteome</keyword>
<proteinExistence type="predicted"/>
<keyword evidence="5" id="KW-0210">Decarboxylase</keyword>
<comment type="catalytic activity">
    <reaction evidence="1">
        <text>1-(2-carboxyphenylamino)-1-deoxy-D-ribulose 5-phosphate + H(+) = (1S,2R)-1-C-(indol-3-yl)glycerol 3-phosphate + CO2 + H2O</text>
        <dbReference type="Rhea" id="RHEA:23476"/>
        <dbReference type="ChEBI" id="CHEBI:15377"/>
        <dbReference type="ChEBI" id="CHEBI:15378"/>
        <dbReference type="ChEBI" id="CHEBI:16526"/>
        <dbReference type="ChEBI" id="CHEBI:58613"/>
        <dbReference type="ChEBI" id="CHEBI:58866"/>
        <dbReference type="EC" id="4.1.1.48"/>
    </reaction>
</comment>
<name>A0A941ILF5_9ACTN</name>
<evidence type="ECO:0000259" key="9">
    <source>
        <dbReference type="Pfam" id="PF00218"/>
    </source>
</evidence>
<dbReference type="Pfam" id="PF00218">
    <property type="entry name" value="IGPS"/>
    <property type="match status" value="1"/>
</dbReference>
<evidence type="ECO:0000313" key="10">
    <source>
        <dbReference type="EMBL" id="MBR7832950.1"/>
    </source>
</evidence>
<dbReference type="GO" id="GO:0000162">
    <property type="term" value="P:L-tryptophan biosynthetic process"/>
    <property type="evidence" value="ECO:0007669"/>
    <property type="project" value="UniProtKB-KW"/>
</dbReference>
<organism evidence="10 11">
    <name type="scientific">Actinospica durhamensis</name>
    <dbReference type="NCBI Taxonomy" id="1508375"/>
    <lineage>
        <taxon>Bacteria</taxon>
        <taxon>Bacillati</taxon>
        <taxon>Actinomycetota</taxon>
        <taxon>Actinomycetes</taxon>
        <taxon>Catenulisporales</taxon>
        <taxon>Actinospicaceae</taxon>
        <taxon>Actinospica</taxon>
    </lineage>
</organism>
<dbReference type="InterPro" id="IPR011060">
    <property type="entry name" value="RibuloseP-bd_barrel"/>
</dbReference>
<dbReference type="GO" id="GO:0004640">
    <property type="term" value="F:phosphoribosylanthranilate isomerase activity"/>
    <property type="evidence" value="ECO:0007669"/>
    <property type="project" value="TreeGrafter"/>
</dbReference>
<evidence type="ECO:0000256" key="5">
    <source>
        <dbReference type="ARBA" id="ARBA00022793"/>
    </source>
</evidence>
<dbReference type="InterPro" id="IPR013785">
    <property type="entry name" value="Aldolase_TIM"/>
</dbReference>
<keyword evidence="8" id="KW-0456">Lyase</keyword>
<evidence type="ECO:0000256" key="4">
    <source>
        <dbReference type="ARBA" id="ARBA00022605"/>
    </source>
</evidence>
<feature type="domain" description="Indole-3-glycerol phosphate synthase" evidence="9">
    <location>
        <begin position="45"/>
        <end position="233"/>
    </location>
</feature>
<dbReference type="InterPro" id="IPR013798">
    <property type="entry name" value="Indole-3-glycerol_P_synth_dom"/>
</dbReference>
<evidence type="ECO:0000256" key="8">
    <source>
        <dbReference type="ARBA" id="ARBA00023239"/>
    </source>
</evidence>
<dbReference type="AlphaFoldDB" id="A0A941ILF5"/>
<evidence type="ECO:0000256" key="3">
    <source>
        <dbReference type="ARBA" id="ARBA00012362"/>
    </source>
</evidence>
<keyword evidence="4" id="KW-0028">Amino-acid biosynthesis</keyword>
<evidence type="ECO:0000313" key="11">
    <source>
        <dbReference type="Proteomes" id="UP000675781"/>
    </source>
</evidence>
<comment type="caution">
    <text evidence="10">The sequence shown here is derived from an EMBL/GenBank/DDBJ whole genome shotgun (WGS) entry which is preliminary data.</text>
</comment>
<evidence type="ECO:0000256" key="1">
    <source>
        <dbReference type="ARBA" id="ARBA00001633"/>
    </source>
</evidence>
<reference evidence="10" key="1">
    <citation type="submission" date="2021-04" db="EMBL/GenBank/DDBJ databases">
        <title>Genome based classification of Actinospica acidithermotolerans sp. nov., an actinobacterium isolated from an Indonesian hot spring.</title>
        <authorList>
            <person name="Kusuma A.B."/>
            <person name="Putra K.E."/>
            <person name="Nafisah S."/>
            <person name="Loh J."/>
            <person name="Nouioui I."/>
            <person name="Goodfellow M."/>
        </authorList>
    </citation>
    <scope>NUCLEOTIDE SEQUENCE</scope>
    <source>
        <strain evidence="10">CSCA 57</strain>
    </source>
</reference>
<gene>
    <name evidence="10" type="ORF">KDL01_06735</name>
</gene>
<dbReference type="RefSeq" id="WP_212527474.1">
    <property type="nucleotide sequence ID" value="NZ_JAGSOG010000019.1"/>
</dbReference>
<comment type="pathway">
    <text evidence="2">Amino-acid biosynthesis; L-tryptophan biosynthesis; L-tryptophan from chorismate: step 4/5.</text>
</comment>
<protein>
    <recommendedName>
        <fullName evidence="3">indole-3-glycerol-phosphate synthase</fullName>
        <ecNumber evidence="3">4.1.1.48</ecNumber>
    </recommendedName>
</protein>
<dbReference type="PANTHER" id="PTHR22854:SF2">
    <property type="entry name" value="INDOLE-3-GLYCEROL-PHOSPHATE SYNTHASE"/>
    <property type="match status" value="1"/>
</dbReference>
<dbReference type="InterPro" id="IPR045186">
    <property type="entry name" value="Indole-3-glycerol_P_synth"/>
</dbReference>
<keyword evidence="7" id="KW-0057">Aromatic amino acid biosynthesis</keyword>
<dbReference type="EC" id="4.1.1.48" evidence="3"/>
<evidence type="ECO:0000256" key="7">
    <source>
        <dbReference type="ARBA" id="ARBA00023141"/>
    </source>
</evidence>
<dbReference type="SUPFAM" id="SSF51366">
    <property type="entry name" value="Ribulose-phoshate binding barrel"/>
    <property type="match status" value="1"/>
</dbReference>
<dbReference type="Proteomes" id="UP000675781">
    <property type="component" value="Unassembled WGS sequence"/>
</dbReference>